<dbReference type="EMBL" id="LGTZ01001373">
    <property type="protein sequence ID" value="OJD21548.1"/>
    <property type="molecule type" value="Genomic_DNA"/>
</dbReference>
<feature type="compositionally biased region" description="Basic and acidic residues" evidence="1">
    <location>
        <begin position="40"/>
        <end position="49"/>
    </location>
</feature>
<feature type="compositionally biased region" description="Polar residues" evidence="1">
    <location>
        <begin position="679"/>
        <end position="689"/>
    </location>
</feature>
<dbReference type="OrthoDB" id="2684236at2759"/>
<dbReference type="AlphaFoldDB" id="A0A1J9R0H8"/>
<evidence type="ECO:0000256" key="1">
    <source>
        <dbReference type="SAM" id="MobiDB-lite"/>
    </source>
</evidence>
<feature type="compositionally biased region" description="Basic and acidic residues" evidence="1">
    <location>
        <begin position="633"/>
        <end position="655"/>
    </location>
</feature>
<gene>
    <name evidence="2" type="ORF">ACJ73_07113</name>
</gene>
<dbReference type="PANTHER" id="PTHR34365">
    <property type="entry name" value="ENOLASE (DUF1399)"/>
    <property type="match status" value="1"/>
</dbReference>
<feature type="compositionally biased region" description="Polar residues" evidence="1">
    <location>
        <begin position="25"/>
        <end position="39"/>
    </location>
</feature>
<protein>
    <submittedName>
        <fullName evidence="2">Uncharacterized protein</fullName>
    </submittedName>
</protein>
<feature type="compositionally biased region" description="Low complexity" evidence="1">
    <location>
        <begin position="702"/>
        <end position="727"/>
    </location>
</feature>
<evidence type="ECO:0000313" key="3">
    <source>
        <dbReference type="Proteomes" id="UP000242791"/>
    </source>
</evidence>
<dbReference type="STRING" id="1658174.A0A1J9R0H8"/>
<reference evidence="2 3" key="1">
    <citation type="submission" date="2015-08" db="EMBL/GenBank/DDBJ databases">
        <title>Emmonsia species relationships and genome sequence.</title>
        <authorList>
            <person name="Cuomo C.A."/>
            <person name="Schwartz I.S."/>
            <person name="Kenyon C."/>
            <person name="De Hoog G.S."/>
            <person name="Govender N.P."/>
            <person name="Botha A."/>
            <person name="Moreno L."/>
            <person name="De Vries M."/>
            <person name="Munoz J.F."/>
            <person name="Stielow J.B."/>
        </authorList>
    </citation>
    <scope>NUCLEOTIDE SEQUENCE [LARGE SCALE GENOMIC DNA]</scope>
    <source>
        <strain evidence="2 3">EI222</strain>
    </source>
</reference>
<comment type="caution">
    <text evidence="2">The sequence shown here is derived from an EMBL/GenBank/DDBJ whole genome shotgun (WGS) entry which is preliminary data.</text>
</comment>
<proteinExistence type="predicted"/>
<organism evidence="2 3">
    <name type="scientific">Blastomyces percursus</name>
    <dbReference type="NCBI Taxonomy" id="1658174"/>
    <lineage>
        <taxon>Eukaryota</taxon>
        <taxon>Fungi</taxon>
        <taxon>Dikarya</taxon>
        <taxon>Ascomycota</taxon>
        <taxon>Pezizomycotina</taxon>
        <taxon>Eurotiomycetes</taxon>
        <taxon>Eurotiomycetidae</taxon>
        <taxon>Onygenales</taxon>
        <taxon>Ajellomycetaceae</taxon>
        <taxon>Blastomyces</taxon>
    </lineage>
</organism>
<accession>A0A1J9R0H8</accession>
<dbReference type="PANTHER" id="PTHR34365:SF7">
    <property type="entry name" value="GLYCINE-RICH DOMAIN-CONTAINING PROTEIN 1"/>
    <property type="match status" value="1"/>
</dbReference>
<dbReference type="Proteomes" id="UP000242791">
    <property type="component" value="Unassembled WGS sequence"/>
</dbReference>
<feature type="region of interest" description="Disordered" evidence="1">
    <location>
        <begin position="1"/>
        <end position="52"/>
    </location>
</feature>
<dbReference type="Pfam" id="PF07173">
    <property type="entry name" value="GRDP-like"/>
    <property type="match status" value="1"/>
</dbReference>
<sequence>MASPPPAYESHDMPPDYVGGLPISSPATQSQTNPNLKLSSKTDKKRMEDEPPTADECIVHLKLLAAIADLRDEVSTTDGLFGLSDGLIDKFSSEDDKYKAAAIIREKRWQIYVTRAVDRFETWFSSCITTDGGNGLFNGTVTVDDIENGENYRKITDWDTAIVLTVDTLPPLDVLMVWHSYMLNPRIYLEDCIRLGRMSFWVTGMPWAALDAALDGEDSNFLLGDDAKEYFERMAGIPWDNLLDSPAKLIKCPSCLTAIQAEWESREWKLDALETPFEHSDGYADKGFRRICPSCSLVITHSTLQVAQFRQDMARLQLYQTPMPGTLLSLNGLPENTKHKGHENMQLPNKIISKVLHNNLLDRTDFYHNPAATIETIRDYFEFAFKNERRLFAPAKMPSLPQTRQEKIAFRRLLSRYWGNSSVFGLDLVGAVIRQGTFITKMDTIDWLRSPTLQATMEHLLNRYTVFIHIISQHKKLAVPTLDIDLGWHTHQLAPQSYFRYSLHKTRDRFIDHDDKVTEDQLTMAFEWTSKKYMEYTNGEPYSQCICWYCEATREANYGPAVNMYLISRAKKLAESLRAELGNGQNPTSTNLTGANPHISTHNAVPVAKMREPWMVDSKHHGVRQRLMDYHQKAMRRAEKRERVREKKEMPDKGKGWQQWRGMQDTEQSSDGVVEKPMRQQQKGMQNKEQSSEDLAEKPTWQQQQQKQQQLLASASASASTSSLPLSVHSPAKDRRYGYYPIIWGYPIFVPFYAPYATDTSITPAIYPTNPSCMSTDVHGAANCIPGTCVAEVSAGVCGGDGGVGAFGAGGVASDAGVSSGEGGGIY</sequence>
<keyword evidence="3" id="KW-1185">Reference proteome</keyword>
<evidence type="ECO:0000313" key="2">
    <source>
        <dbReference type="EMBL" id="OJD21548.1"/>
    </source>
</evidence>
<dbReference type="VEuPathDB" id="FungiDB:ACJ73_07113"/>
<dbReference type="InterPro" id="IPR009836">
    <property type="entry name" value="GRDP-like"/>
</dbReference>
<name>A0A1J9R0H8_9EURO</name>
<feature type="region of interest" description="Disordered" evidence="1">
    <location>
        <begin position="633"/>
        <end position="728"/>
    </location>
</feature>